<evidence type="ECO:0000256" key="10">
    <source>
        <dbReference type="ARBA" id="ARBA00023033"/>
    </source>
</evidence>
<reference evidence="15" key="1">
    <citation type="submission" date="2020-02" db="EMBL/GenBank/DDBJ databases">
        <authorList>
            <person name="Lichtner F.J."/>
        </authorList>
    </citation>
    <scope>NUCLEOTIDE SEQUENCE</scope>
    <source>
        <strain evidence="15">G10</strain>
    </source>
</reference>
<feature type="transmembrane region" description="Helical" evidence="14">
    <location>
        <begin position="6"/>
        <end position="25"/>
    </location>
</feature>
<name>A0A9P5KV26_PENCR</name>
<comment type="cofactor">
    <cofactor evidence="1 12">
        <name>heme</name>
        <dbReference type="ChEBI" id="CHEBI:30413"/>
    </cofactor>
</comment>
<comment type="similarity">
    <text evidence="3 13">Belongs to the cytochrome P450 family.</text>
</comment>
<organism evidence="15 16">
    <name type="scientific">Penicillium crustosum</name>
    <name type="common">Blue mold fungus</name>
    <dbReference type="NCBI Taxonomy" id="36656"/>
    <lineage>
        <taxon>Eukaryota</taxon>
        <taxon>Fungi</taxon>
        <taxon>Dikarya</taxon>
        <taxon>Ascomycota</taxon>
        <taxon>Pezizomycotina</taxon>
        <taxon>Eurotiomycetes</taxon>
        <taxon>Eurotiomycetidae</taxon>
        <taxon>Eurotiales</taxon>
        <taxon>Aspergillaceae</taxon>
        <taxon>Penicillium</taxon>
    </lineage>
</organism>
<dbReference type="AlphaFoldDB" id="A0A9P5KV26"/>
<dbReference type="PANTHER" id="PTHR46206">
    <property type="entry name" value="CYTOCHROME P450"/>
    <property type="match status" value="1"/>
</dbReference>
<evidence type="ECO:0000256" key="13">
    <source>
        <dbReference type="RuleBase" id="RU000461"/>
    </source>
</evidence>
<dbReference type="GO" id="GO:0020037">
    <property type="term" value="F:heme binding"/>
    <property type="evidence" value="ECO:0007669"/>
    <property type="project" value="InterPro"/>
</dbReference>
<dbReference type="PRINTS" id="PR00465">
    <property type="entry name" value="EP450IV"/>
</dbReference>
<evidence type="ECO:0000256" key="6">
    <source>
        <dbReference type="ARBA" id="ARBA00022723"/>
    </source>
</evidence>
<sequence>MILEFFSCAFGWTFIAIVVGFYCLIPKQRPIFPVVNDYPGDIFRRKAYQEYCKNAKQLIAEGFAKYNGPITLLVPNGMKIVLPSVLSDWVKTNRDLDHQELVREEYFAHFPGFEAQYAAHSPDRMLIDLLRTKLSQNEEILPTINQHVAAALQHHWGESDSWHTIDWDKDTTGIISLAAASVFVGPEKASDPEWQALVQTYVREFFAAVDELHTWRAPFRPIVQWFLPHTSACRVLVRRARVIIRDVVNRRAEETEVAQRQGRNAPRYNDVLSWTLDISSNKLPAGDIQLALAMAALFTTSEVLRQILIDIAKHPELTAPLRQEIKQSISDHGFCQAALQKMELLDSVMKESQRQIPISVGLERKVIRDTMLPDGTTIPRGSHIMVDSSDMWSPEVHNNPHMYDGYRFVKRRHAGDKASQFVQSSREQNSFGGGRHICPGRFFASTELKICLAHILFKYDVRLKEGYFSTPLNVGVYASVDPAAQVELRRRETIESFPL</sequence>
<dbReference type="CDD" id="cd11041">
    <property type="entry name" value="CYP503A1-like"/>
    <property type="match status" value="1"/>
</dbReference>
<evidence type="ECO:0000256" key="1">
    <source>
        <dbReference type="ARBA" id="ARBA00001971"/>
    </source>
</evidence>
<evidence type="ECO:0000256" key="9">
    <source>
        <dbReference type="ARBA" id="ARBA00023004"/>
    </source>
</evidence>
<dbReference type="Gene3D" id="1.10.630.10">
    <property type="entry name" value="Cytochrome P450"/>
    <property type="match status" value="1"/>
</dbReference>
<dbReference type="EMBL" id="JAAOZQ010000236">
    <property type="protein sequence ID" value="KAF7514896.1"/>
    <property type="molecule type" value="Genomic_DNA"/>
</dbReference>
<dbReference type="InterPro" id="IPR017972">
    <property type="entry name" value="Cyt_P450_CS"/>
</dbReference>
<comment type="caution">
    <text evidence="15">The sequence shown here is derived from an EMBL/GenBank/DDBJ whole genome shotgun (WGS) entry which is preliminary data.</text>
</comment>
<dbReference type="GO" id="GO:0004497">
    <property type="term" value="F:monooxygenase activity"/>
    <property type="evidence" value="ECO:0007669"/>
    <property type="project" value="UniProtKB-KW"/>
</dbReference>
<evidence type="ECO:0000256" key="12">
    <source>
        <dbReference type="PIRSR" id="PIRSR602403-1"/>
    </source>
</evidence>
<evidence type="ECO:0000256" key="8">
    <source>
        <dbReference type="ARBA" id="ARBA00023002"/>
    </source>
</evidence>
<evidence type="ECO:0000256" key="11">
    <source>
        <dbReference type="ARBA" id="ARBA00023136"/>
    </source>
</evidence>
<dbReference type="GO" id="GO:0005506">
    <property type="term" value="F:iron ion binding"/>
    <property type="evidence" value="ECO:0007669"/>
    <property type="project" value="InterPro"/>
</dbReference>
<comment type="subcellular location">
    <subcellularLocation>
        <location evidence="2">Membrane</location>
        <topology evidence="2">Single-pass membrane protein</topology>
    </subcellularLocation>
</comment>
<evidence type="ECO:0000313" key="16">
    <source>
        <dbReference type="Proteomes" id="UP000701341"/>
    </source>
</evidence>
<keyword evidence="16" id="KW-1185">Reference proteome</keyword>
<dbReference type="InterPro" id="IPR002403">
    <property type="entry name" value="Cyt_P450_E_grp-IV"/>
</dbReference>
<keyword evidence="9 12" id="KW-0408">Iron</keyword>
<dbReference type="InterPro" id="IPR001128">
    <property type="entry name" value="Cyt_P450"/>
</dbReference>
<dbReference type="GO" id="GO:0016020">
    <property type="term" value="C:membrane"/>
    <property type="evidence" value="ECO:0007669"/>
    <property type="project" value="UniProtKB-SubCell"/>
</dbReference>
<dbReference type="GO" id="GO:0043386">
    <property type="term" value="P:mycotoxin biosynthetic process"/>
    <property type="evidence" value="ECO:0007669"/>
    <property type="project" value="UniProtKB-ARBA"/>
</dbReference>
<evidence type="ECO:0000256" key="2">
    <source>
        <dbReference type="ARBA" id="ARBA00004167"/>
    </source>
</evidence>
<keyword evidence="7 14" id="KW-1133">Transmembrane helix</keyword>
<keyword evidence="8 13" id="KW-0560">Oxidoreductase</keyword>
<evidence type="ECO:0000256" key="7">
    <source>
        <dbReference type="ARBA" id="ARBA00022989"/>
    </source>
</evidence>
<dbReference type="PANTHER" id="PTHR46206:SF2">
    <property type="entry name" value="CYTOCHROME P450 MONOOXYGENASE AUSG-RELATED"/>
    <property type="match status" value="1"/>
</dbReference>
<dbReference type="GO" id="GO:0016705">
    <property type="term" value="F:oxidoreductase activity, acting on paired donors, with incorporation or reduction of molecular oxygen"/>
    <property type="evidence" value="ECO:0007669"/>
    <property type="project" value="InterPro"/>
</dbReference>
<evidence type="ECO:0000256" key="4">
    <source>
        <dbReference type="ARBA" id="ARBA00022617"/>
    </source>
</evidence>
<dbReference type="SUPFAM" id="SSF48264">
    <property type="entry name" value="Cytochrome P450"/>
    <property type="match status" value="1"/>
</dbReference>
<feature type="binding site" description="axial binding residue" evidence="12">
    <location>
        <position position="438"/>
    </location>
    <ligand>
        <name>heme</name>
        <dbReference type="ChEBI" id="CHEBI:30413"/>
    </ligand>
    <ligandPart>
        <name>Fe</name>
        <dbReference type="ChEBI" id="CHEBI:18248"/>
    </ligandPart>
</feature>
<dbReference type="Proteomes" id="UP000701341">
    <property type="component" value="Unassembled WGS sequence"/>
</dbReference>
<accession>A0A9P5KV26</accession>
<gene>
    <name evidence="15" type="ORF">PCG10_004298</name>
</gene>
<keyword evidence="5 14" id="KW-0812">Transmembrane</keyword>
<evidence type="ECO:0000256" key="3">
    <source>
        <dbReference type="ARBA" id="ARBA00010617"/>
    </source>
</evidence>
<keyword evidence="4 12" id="KW-0349">Heme</keyword>
<dbReference type="InterPro" id="IPR036396">
    <property type="entry name" value="Cyt_P450_sf"/>
</dbReference>
<proteinExistence type="inferred from homology"/>
<keyword evidence="10 13" id="KW-0503">Monooxygenase</keyword>
<evidence type="ECO:0000256" key="5">
    <source>
        <dbReference type="ARBA" id="ARBA00022692"/>
    </source>
</evidence>
<evidence type="ECO:0008006" key="17">
    <source>
        <dbReference type="Google" id="ProtNLM"/>
    </source>
</evidence>
<evidence type="ECO:0000313" key="15">
    <source>
        <dbReference type="EMBL" id="KAF7514896.1"/>
    </source>
</evidence>
<protein>
    <recommendedName>
        <fullName evidence="17">Cytochrome P450</fullName>
    </recommendedName>
</protein>
<dbReference type="PROSITE" id="PS00086">
    <property type="entry name" value="CYTOCHROME_P450"/>
    <property type="match status" value="1"/>
</dbReference>
<dbReference type="Pfam" id="PF00067">
    <property type="entry name" value="p450"/>
    <property type="match status" value="1"/>
</dbReference>
<dbReference type="FunFam" id="1.10.630.10:FF:000059">
    <property type="entry name" value="Cytochrome P450 monooxygenase"/>
    <property type="match status" value="1"/>
</dbReference>
<keyword evidence="6 12" id="KW-0479">Metal-binding</keyword>
<keyword evidence="11 14" id="KW-0472">Membrane</keyword>
<evidence type="ECO:0000256" key="14">
    <source>
        <dbReference type="SAM" id="Phobius"/>
    </source>
</evidence>